<dbReference type="HOGENOM" id="CLU_675866_0_0_9"/>
<feature type="domain" description="Aldehyde dehydrogenase" evidence="3">
    <location>
        <begin position="98"/>
        <end position="365"/>
    </location>
</feature>
<dbReference type="STRING" id="1042163.BRLA_c006020"/>
<dbReference type="SUPFAM" id="SSF53720">
    <property type="entry name" value="ALDH-like"/>
    <property type="match status" value="1"/>
</dbReference>
<dbReference type="Pfam" id="PF00171">
    <property type="entry name" value="Aldedh"/>
    <property type="match status" value="1"/>
</dbReference>
<reference evidence="4 5" key="1">
    <citation type="journal article" date="2011" name="J. Bacteriol.">
        <title>Genome sequence of Brevibacillus laterosporus LMG 15441, a pathogen of invertebrates.</title>
        <authorList>
            <person name="Djukic M."/>
            <person name="Poehlein A."/>
            <person name="Thurmer A."/>
            <person name="Daniel R."/>
        </authorList>
    </citation>
    <scope>NUCLEOTIDE SEQUENCE [LARGE SCALE GENOMIC DNA]</scope>
    <source>
        <strain evidence="4 5">LMG 15441</strain>
    </source>
</reference>
<dbReference type="GO" id="GO:0004029">
    <property type="term" value="F:aldehyde dehydrogenase (NAD+) activity"/>
    <property type="evidence" value="ECO:0007669"/>
    <property type="project" value="InterPro"/>
</dbReference>
<sequence length="401" mass="45032">MIFATNERDVQLKRLDKLISGIRTNKAELLEILTEIATYDSAEAEIESSLSTLLGAEQEVERYNPPSINRIAVYHSSNVLLYSYVLYAAIPSLFCKEILIRPSTKALSTMVKLHDFIMKQADMPSQLLPISQRKFKEQAGQPDVVVFTGNYENSLKVQKTYPHSLFLYFGAGINPFIVGQKANLADASKRAVAARVYNSGQDCMCPNVYFVHENIKENFLSTLIQDIKELRIGKRNEPGNVIAPLFYEGLSEQAQEYFTPIKDRIVYGGSVDVSSNYVEPTVVVSSLEKIGEVIEFFCPIFHVVTYRDEQEVIDWLHAPERIESTLGASVFGIPELAEKLRSTHIVSENVSLYDIENGNSPFGGYGLQANYVCYQGSFTSRPLLISKEVSVAFNNKELHHS</sequence>
<gene>
    <name evidence="4" type="ORF">BRLA_c006020</name>
</gene>
<evidence type="ECO:0000313" key="4">
    <source>
        <dbReference type="EMBL" id="AIG24960.1"/>
    </source>
</evidence>
<dbReference type="InterPro" id="IPR016160">
    <property type="entry name" value="Ald_DH_CS_CYS"/>
</dbReference>
<protein>
    <submittedName>
        <fullName evidence="4">NAD-dependent aldehyde dehydrogenase</fullName>
    </submittedName>
</protein>
<evidence type="ECO:0000259" key="3">
    <source>
        <dbReference type="Pfam" id="PF00171"/>
    </source>
</evidence>
<dbReference type="Gene3D" id="3.40.309.10">
    <property type="entry name" value="Aldehyde Dehydrogenase, Chain A, domain 2"/>
    <property type="match status" value="1"/>
</dbReference>
<dbReference type="PANTHER" id="PTHR43521:SF1">
    <property type="entry name" value="ALPHA-AMINOADIPIC SEMIALDEHYDE DEHYDROGENASE"/>
    <property type="match status" value="1"/>
</dbReference>
<keyword evidence="5" id="KW-1185">Reference proteome</keyword>
<evidence type="ECO:0000256" key="2">
    <source>
        <dbReference type="ARBA" id="ARBA00023027"/>
    </source>
</evidence>
<dbReference type="PROSITE" id="PS00070">
    <property type="entry name" value="ALDEHYDE_DEHYDR_CYS"/>
    <property type="match status" value="1"/>
</dbReference>
<name>A0A075R5S1_BRELA</name>
<keyword evidence="2" id="KW-0520">NAD</keyword>
<dbReference type="InterPro" id="IPR016161">
    <property type="entry name" value="Ald_DH/histidinol_DH"/>
</dbReference>
<organism evidence="4 5">
    <name type="scientific">Brevibacillus laterosporus LMG 15441</name>
    <dbReference type="NCBI Taxonomy" id="1042163"/>
    <lineage>
        <taxon>Bacteria</taxon>
        <taxon>Bacillati</taxon>
        <taxon>Bacillota</taxon>
        <taxon>Bacilli</taxon>
        <taxon>Bacillales</taxon>
        <taxon>Paenibacillaceae</taxon>
        <taxon>Brevibacillus</taxon>
    </lineage>
</organism>
<dbReference type="PANTHER" id="PTHR43521">
    <property type="entry name" value="ALPHA-AMINOADIPIC SEMIALDEHYDE DEHYDROGENASE"/>
    <property type="match status" value="1"/>
</dbReference>
<dbReference type="RefSeq" id="WP_003335567.1">
    <property type="nucleotide sequence ID" value="NZ_CP007806.1"/>
</dbReference>
<dbReference type="AlphaFoldDB" id="A0A075R5S1"/>
<dbReference type="KEGG" id="blr:BRLA_c006020"/>
<proteinExistence type="predicted"/>
<keyword evidence="1" id="KW-0560">Oxidoreductase</keyword>
<dbReference type="Proteomes" id="UP000005850">
    <property type="component" value="Chromosome"/>
</dbReference>
<dbReference type="InterPro" id="IPR016162">
    <property type="entry name" value="Ald_DH_N"/>
</dbReference>
<dbReference type="InterPro" id="IPR016163">
    <property type="entry name" value="Ald_DH_C"/>
</dbReference>
<dbReference type="Gene3D" id="3.40.605.10">
    <property type="entry name" value="Aldehyde Dehydrogenase, Chain A, domain 1"/>
    <property type="match status" value="1"/>
</dbReference>
<dbReference type="EMBL" id="CP007806">
    <property type="protein sequence ID" value="AIG24960.1"/>
    <property type="molecule type" value="Genomic_DNA"/>
</dbReference>
<accession>A0A075R5S1</accession>
<dbReference type="InterPro" id="IPR015590">
    <property type="entry name" value="Aldehyde_DH_dom"/>
</dbReference>
<dbReference type="eggNOG" id="COG1012">
    <property type="taxonomic scope" value="Bacteria"/>
</dbReference>
<dbReference type="InterPro" id="IPR044638">
    <property type="entry name" value="ALDH7A1-like"/>
</dbReference>
<evidence type="ECO:0000313" key="5">
    <source>
        <dbReference type="Proteomes" id="UP000005850"/>
    </source>
</evidence>
<evidence type="ECO:0000256" key="1">
    <source>
        <dbReference type="ARBA" id="ARBA00023002"/>
    </source>
</evidence>